<evidence type="ECO:0000256" key="1">
    <source>
        <dbReference type="SAM" id="MobiDB-lite"/>
    </source>
</evidence>
<dbReference type="InterPro" id="IPR029000">
    <property type="entry name" value="Cyclophilin-like_dom_sf"/>
</dbReference>
<accession>A0A841FMG0</accession>
<feature type="compositionally biased region" description="Basic and acidic residues" evidence="1">
    <location>
        <begin position="1"/>
        <end position="39"/>
    </location>
</feature>
<evidence type="ECO:0000256" key="2">
    <source>
        <dbReference type="SAM" id="Phobius"/>
    </source>
</evidence>
<keyword evidence="5" id="KW-1185">Reference proteome</keyword>
<feature type="transmembrane region" description="Helical" evidence="2">
    <location>
        <begin position="107"/>
        <end position="129"/>
    </location>
</feature>
<feature type="domain" description="PPIase cyclophilin-type" evidence="3">
    <location>
        <begin position="178"/>
        <end position="324"/>
    </location>
</feature>
<reference evidence="4 5" key="1">
    <citation type="submission" date="2020-08" db="EMBL/GenBank/DDBJ databases">
        <title>Genomic Encyclopedia of Type Strains, Phase IV (KMG-IV): sequencing the most valuable type-strain genomes for metagenomic binning, comparative biology and taxonomic classification.</title>
        <authorList>
            <person name="Goeker M."/>
        </authorList>
    </citation>
    <scope>NUCLEOTIDE SEQUENCE [LARGE SCALE GENOMIC DNA]</scope>
    <source>
        <strain evidence="4 5">YIM 65646</strain>
    </source>
</reference>
<dbReference type="EMBL" id="JACHGT010000016">
    <property type="protein sequence ID" value="MBB6038491.1"/>
    <property type="molecule type" value="Genomic_DNA"/>
</dbReference>
<keyword evidence="2" id="KW-1133">Transmembrane helix</keyword>
<keyword evidence="2" id="KW-0812">Transmembrane</keyword>
<sequence>MDDDAVKPADDAEPTEERVTEPAKGPEAKNAAEESDKSAESAVAADSLDDSEEPETFKLKPRKGKHAKEEKEEDADGATAVEPPRRSSAPPDEDTPPWDRAPRPRNAVIGILVTVALLGAAGLIGWAMLRPSLDDGSSGAVSDPTGPCELRTVDEMPGGGGIPAVEGIPERSTVVITTNLGQVTVLLFGDLAPCGVASFTHLASQGFYNSATCPSMTSALTEPTLVLRCGMPTEQGGPGYRVRGEHPFSETAVVDALALVNDESGRSGAEFALVRGQSVPTNNLTVIGQVIDGFGVLDSITAQAGAASYAGAPPLPVTVLTVTVQGGPAPSGGASSGLPGGPGFPGLPS</sequence>
<gene>
    <name evidence="4" type="ORF">HNR73_006374</name>
</gene>
<name>A0A841FMG0_9ACTN</name>
<dbReference type="AlphaFoldDB" id="A0A841FMG0"/>
<dbReference type="InterPro" id="IPR002130">
    <property type="entry name" value="Cyclophilin-type_PPIase_dom"/>
</dbReference>
<organism evidence="4 5">
    <name type="scientific">Phytomonospora endophytica</name>
    <dbReference type="NCBI Taxonomy" id="714109"/>
    <lineage>
        <taxon>Bacteria</taxon>
        <taxon>Bacillati</taxon>
        <taxon>Actinomycetota</taxon>
        <taxon>Actinomycetes</taxon>
        <taxon>Micromonosporales</taxon>
        <taxon>Micromonosporaceae</taxon>
        <taxon>Phytomonospora</taxon>
    </lineage>
</organism>
<dbReference type="SUPFAM" id="SSF50891">
    <property type="entry name" value="Cyclophilin-like"/>
    <property type="match status" value="1"/>
</dbReference>
<feature type="compositionally biased region" description="Gly residues" evidence="1">
    <location>
        <begin position="334"/>
        <end position="349"/>
    </location>
</feature>
<proteinExistence type="predicted"/>
<evidence type="ECO:0000259" key="3">
    <source>
        <dbReference type="PROSITE" id="PS50072"/>
    </source>
</evidence>
<dbReference type="Pfam" id="PF00160">
    <property type="entry name" value="Pro_isomerase"/>
    <property type="match status" value="1"/>
</dbReference>
<comment type="caution">
    <text evidence="4">The sequence shown here is derived from an EMBL/GenBank/DDBJ whole genome shotgun (WGS) entry which is preliminary data.</text>
</comment>
<feature type="region of interest" description="Disordered" evidence="1">
    <location>
        <begin position="329"/>
        <end position="349"/>
    </location>
</feature>
<dbReference type="PROSITE" id="PS50072">
    <property type="entry name" value="CSA_PPIASE_2"/>
    <property type="match status" value="1"/>
</dbReference>
<dbReference type="Proteomes" id="UP000548476">
    <property type="component" value="Unassembled WGS sequence"/>
</dbReference>
<keyword evidence="2" id="KW-0472">Membrane</keyword>
<dbReference type="Gene3D" id="2.40.100.10">
    <property type="entry name" value="Cyclophilin-like"/>
    <property type="match status" value="1"/>
</dbReference>
<protein>
    <submittedName>
        <fullName evidence="4">Cyclophilin family peptidyl-prolyl cis-trans isomerase</fullName>
    </submittedName>
</protein>
<evidence type="ECO:0000313" key="5">
    <source>
        <dbReference type="Proteomes" id="UP000548476"/>
    </source>
</evidence>
<dbReference type="RefSeq" id="WP_184791278.1">
    <property type="nucleotide sequence ID" value="NZ_BONT01000012.1"/>
</dbReference>
<dbReference type="GO" id="GO:0003755">
    <property type="term" value="F:peptidyl-prolyl cis-trans isomerase activity"/>
    <property type="evidence" value="ECO:0007669"/>
    <property type="project" value="InterPro"/>
</dbReference>
<evidence type="ECO:0000313" key="4">
    <source>
        <dbReference type="EMBL" id="MBB6038491.1"/>
    </source>
</evidence>
<feature type="region of interest" description="Disordered" evidence="1">
    <location>
        <begin position="1"/>
        <end position="103"/>
    </location>
</feature>
<keyword evidence="4" id="KW-0413">Isomerase</keyword>